<dbReference type="AlphaFoldDB" id="A0A9Q1DXE8"/>
<feature type="domain" description="UMA" evidence="15">
    <location>
        <begin position="254"/>
        <end position="302"/>
    </location>
</feature>
<evidence type="ECO:0000256" key="6">
    <source>
        <dbReference type="ARBA" id="ARBA00022490"/>
    </source>
</evidence>
<evidence type="ECO:0000256" key="8">
    <source>
        <dbReference type="ARBA" id="ARBA00022927"/>
    </source>
</evidence>
<evidence type="ECO:0000256" key="9">
    <source>
        <dbReference type="ARBA" id="ARBA00023036"/>
    </source>
</evidence>
<keyword evidence="18" id="KW-1185">Reference proteome</keyword>
<dbReference type="InterPro" id="IPR023341">
    <property type="entry name" value="MABP"/>
</dbReference>
<dbReference type="InterPro" id="IPR018798">
    <property type="entry name" value="MVB12A/B"/>
</dbReference>
<comment type="similarity">
    <text evidence="3">Belongs to the MVB12 family.</text>
</comment>
<keyword evidence="5" id="KW-0813">Transport</keyword>
<evidence type="ECO:0000256" key="10">
    <source>
        <dbReference type="ARBA" id="ARBA00023136"/>
    </source>
</evidence>
<dbReference type="EMBL" id="JAFJMO010000002">
    <property type="protein sequence ID" value="KAJ8283566.1"/>
    <property type="molecule type" value="Genomic_DNA"/>
</dbReference>
<evidence type="ECO:0000256" key="13">
    <source>
        <dbReference type="ARBA" id="ARBA00053101"/>
    </source>
</evidence>
<keyword evidence="8" id="KW-0653">Protein transport</keyword>
<dbReference type="PANTHER" id="PTHR31612:SF2">
    <property type="entry name" value="MULTIVESICULAR BODY SUBUNIT 12A"/>
    <property type="match status" value="1"/>
</dbReference>
<gene>
    <name evidence="17" type="ORF">COCON_G00024160</name>
</gene>
<feature type="region of interest" description="Disordered" evidence="14">
    <location>
        <begin position="208"/>
        <end position="232"/>
    </location>
</feature>
<evidence type="ECO:0000256" key="2">
    <source>
        <dbReference type="ARBA" id="ARBA00004633"/>
    </source>
</evidence>
<organism evidence="17 18">
    <name type="scientific">Conger conger</name>
    <name type="common">Conger eel</name>
    <name type="synonym">Muraena conger</name>
    <dbReference type="NCBI Taxonomy" id="82655"/>
    <lineage>
        <taxon>Eukaryota</taxon>
        <taxon>Metazoa</taxon>
        <taxon>Chordata</taxon>
        <taxon>Craniata</taxon>
        <taxon>Vertebrata</taxon>
        <taxon>Euteleostomi</taxon>
        <taxon>Actinopterygii</taxon>
        <taxon>Neopterygii</taxon>
        <taxon>Teleostei</taxon>
        <taxon>Anguilliformes</taxon>
        <taxon>Congridae</taxon>
        <taxon>Conger</taxon>
    </lineage>
</organism>
<dbReference type="GO" id="GO:0042058">
    <property type="term" value="P:regulation of epidermal growth factor receptor signaling pathway"/>
    <property type="evidence" value="ECO:0007669"/>
    <property type="project" value="TreeGrafter"/>
</dbReference>
<comment type="function">
    <text evidence="13">Component of the ESCRT-I complex, a regulator of vesicular trafficking process. Required for the sorting of endocytic ubiquitinated cargos into multivesicular bodies.</text>
</comment>
<feature type="region of interest" description="Disordered" evidence="14">
    <location>
        <begin position="298"/>
        <end position="326"/>
    </location>
</feature>
<evidence type="ECO:0000313" key="17">
    <source>
        <dbReference type="EMBL" id="KAJ8283566.1"/>
    </source>
</evidence>
<dbReference type="PANTHER" id="PTHR31612">
    <property type="entry name" value="MULTIVESICULAR BODY SUBUNIT 12A"/>
    <property type="match status" value="1"/>
</dbReference>
<dbReference type="GO" id="GO:0005829">
    <property type="term" value="C:cytosol"/>
    <property type="evidence" value="ECO:0007669"/>
    <property type="project" value="TreeGrafter"/>
</dbReference>
<dbReference type="GO" id="GO:0019075">
    <property type="term" value="P:virus maturation"/>
    <property type="evidence" value="ECO:0007669"/>
    <property type="project" value="TreeGrafter"/>
</dbReference>
<keyword evidence="7" id="KW-0967">Endosome</keyword>
<evidence type="ECO:0000256" key="1">
    <source>
        <dbReference type="ARBA" id="ARBA00004496"/>
    </source>
</evidence>
<evidence type="ECO:0000256" key="12">
    <source>
        <dbReference type="ARBA" id="ARBA00033024"/>
    </source>
</evidence>
<evidence type="ECO:0000256" key="5">
    <source>
        <dbReference type="ARBA" id="ARBA00022448"/>
    </source>
</evidence>
<evidence type="ECO:0000259" key="15">
    <source>
        <dbReference type="PROSITE" id="PS51497"/>
    </source>
</evidence>
<accession>A0A9Q1DXE8</accession>
<comment type="caution">
    <text evidence="17">The sequence shown here is derived from an EMBL/GenBank/DDBJ whole genome shotgun (WGS) entry which is preliminary data.</text>
</comment>
<evidence type="ECO:0000256" key="11">
    <source>
        <dbReference type="ARBA" id="ARBA00033002"/>
    </source>
</evidence>
<reference evidence="17" key="1">
    <citation type="journal article" date="2023" name="Science">
        <title>Genome structures resolve the early diversification of teleost fishes.</title>
        <authorList>
            <person name="Parey E."/>
            <person name="Louis A."/>
            <person name="Montfort J."/>
            <person name="Bouchez O."/>
            <person name="Roques C."/>
            <person name="Iampietro C."/>
            <person name="Lluch J."/>
            <person name="Castinel A."/>
            <person name="Donnadieu C."/>
            <person name="Desvignes T."/>
            <person name="Floi Bucao C."/>
            <person name="Jouanno E."/>
            <person name="Wen M."/>
            <person name="Mejri S."/>
            <person name="Dirks R."/>
            <person name="Jansen H."/>
            <person name="Henkel C."/>
            <person name="Chen W.J."/>
            <person name="Zahm M."/>
            <person name="Cabau C."/>
            <person name="Klopp C."/>
            <person name="Thompson A.W."/>
            <person name="Robinson-Rechavi M."/>
            <person name="Braasch I."/>
            <person name="Lecointre G."/>
            <person name="Bobe J."/>
            <person name="Postlethwait J.H."/>
            <person name="Berthelot C."/>
            <person name="Roest Crollius H."/>
            <person name="Guiguen Y."/>
        </authorList>
    </citation>
    <scope>NUCLEOTIDE SEQUENCE</scope>
    <source>
        <strain evidence="17">Concon-B</strain>
    </source>
</reference>
<keyword evidence="6" id="KW-0963">Cytoplasm</keyword>
<dbReference type="PROSITE" id="PS51498">
    <property type="entry name" value="MABP"/>
    <property type="match status" value="1"/>
</dbReference>
<keyword evidence="9" id="KW-0729">SH3-binding</keyword>
<feature type="compositionally biased region" description="Basic and acidic residues" evidence="14">
    <location>
        <begin position="298"/>
        <end position="308"/>
    </location>
</feature>
<comment type="subcellular location">
    <subcellularLocation>
        <location evidence="1">Cytoplasm</location>
    </subcellularLocation>
    <subcellularLocation>
        <location evidence="2">Late endosome membrane</location>
        <topology evidence="2">Peripheral membrane protein</topology>
    </subcellularLocation>
</comment>
<dbReference type="InterPro" id="IPR040335">
    <property type="entry name" value="MVB12A"/>
</dbReference>
<dbReference type="GO" id="GO:0032801">
    <property type="term" value="P:receptor catabolic process"/>
    <property type="evidence" value="ECO:0007669"/>
    <property type="project" value="TreeGrafter"/>
</dbReference>
<evidence type="ECO:0000256" key="7">
    <source>
        <dbReference type="ARBA" id="ARBA00022753"/>
    </source>
</evidence>
<dbReference type="OrthoDB" id="6021306at2759"/>
<evidence type="ECO:0000256" key="14">
    <source>
        <dbReference type="SAM" id="MobiDB-lite"/>
    </source>
</evidence>
<evidence type="ECO:0000259" key="16">
    <source>
        <dbReference type="PROSITE" id="PS51498"/>
    </source>
</evidence>
<evidence type="ECO:0000256" key="4">
    <source>
        <dbReference type="ARBA" id="ARBA00017653"/>
    </source>
</evidence>
<dbReference type="GO" id="GO:0032510">
    <property type="term" value="P:endosome to lysosome transport via multivesicular body sorting pathway"/>
    <property type="evidence" value="ECO:0007669"/>
    <property type="project" value="TreeGrafter"/>
</dbReference>
<sequence length="326" mass="36021">MRLESSPTSKSRSSHLLPFLLWNPPSRKTQMSHQSLREPTSAPCLPVTAVAWTSTVSTCPKDLTLISTTEEGAAANFVRGFGKTGYYLCYSRKTGGGMVVSDIQVISEKDSTPHGYCYIPEYLEPKTSLWRKKRVCVCVMPLGTVERAVLDIKVTTKSKALLPQYTCLGDIHGFVIWCKRGVFSGPTPKTMPRSISLDIRKISLDPPVPSKLPKTSNGPIAPEHGKLSQRRGNLHKKDNMESIAENSVNIPSAMDGIPFALHPKFESQSSKVPSDTLNFRIKSAQDIQNEYNYAFTVEEKASERERPRTSLAPSSHAPPVVPPRPN</sequence>
<dbReference type="GO" id="GO:0017124">
    <property type="term" value="F:SH3 domain binding"/>
    <property type="evidence" value="ECO:0007669"/>
    <property type="project" value="UniProtKB-KW"/>
</dbReference>
<dbReference type="GO" id="GO:0031902">
    <property type="term" value="C:late endosome membrane"/>
    <property type="evidence" value="ECO:0007669"/>
    <property type="project" value="UniProtKB-SubCell"/>
</dbReference>
<feature type="domain" description="MABP" evidence="16">
    <location>
        <begin position="44"/>
        <end position="182"/>
    </location>
</feature>
<dbReference type="GO" id="GO:0015031">
    <property type="term" value="P:protein transport"/>
    <property type="evidence" value="ECO:0007669"/>
    <property type="project" value="UniProtKB-KW"/>
</dbReference>
<dbReference type="Pfam" id="PF10240">
    <property type="entry name" value="DUF2464"/>
    <property type="match status" value="1"/>
</dbReference>
<keyword evidence="10" id="KW-0472">Membrane</keyword>
<evidence type="ECO:0000256" key="3">
    <source>
        <dbReference type="ARBA" id="ARBA00010432"/>
    </source>
</evidence>
<dbReference type="InterPro" id="IPR023340">
    <property type="entry name" value="UMA"/>
</dbReference>
<proteinExistence type="inferred from homology"/>
<protein>
    <recommendedName>
        <fullName evidence="4">Multivesicular body subunit 12A</fullName>
    </recommendedName>
    <alternativeName>
        <fullName evidence="12">ESCRT-I complex subunit MVB12A</fullName>
    </alternativeName>
    <alternativeName>
        <fullName evidence="11">Protein FAM125A</fullName>
    </alternativeName>
</protein>
<dbReference type="GO" id="GO:0000813">
    <property type="term" value="C:ESCRT I complex"/>
    <property type="evidence" value="ECO:0007669"/>
    <property type="project" value="InterPro"/>
</dbReference>
<dbReference type="Proteomes" id="UP001152803">
    <property type="component" value="Unassembled WGS sequence"/>
</dbReference>
<name>A0A9Q1DXE8_CONCO</name>
<dbReference type="PROSITE" id="PS51497">
    <property type="entry name" value="UMA"/>
    <property type="match status" value="1"/>
</dbReference>
<dbReference type="GO" id="GO:0046755">
    <property type="term" value="P:viral budding"/>
    <property type="evidence" value="ECO:0007669"/>
    <property type="project" value="TreeGrafter"/>
</dbReference>
<evidence type="ECO:0000313" key="18">
    <source>
        <dbReference type="Proteomes" id="UP001152803"/>
    </source>
</evidence>
<dbReference type="FunFam" id="2.100.10.50:FF:000002">
    <property type="entry name" value="Multivesicular body subunit 12B"/>
    <property type="match status" value="1"/>
</dbReference>
<dbReference type="Gene3D" id="2.100.10.50">
    <property type="match status" value="1"/>
</dbReference>